<evidence type="ECO:0000256" key="1">
    <source>
        <dbReference type="SAM" id="MobiDB-lite"/>
    </source>
</evidence>
<feature type="region of interest" description="Disordered" evidence="1">
    <location>
        <begin position="271"/>
        <end position="361"/>
    </location>
</feature>
<keyword evidence="4" id="KW-1185">Reference proteome</keyword>
<evidence type="ECO:0000313" key="4">
    <source>
        <dbReference type="Proteomes" id="UP000320762"/>
    </source>
</evidence>
<sequence length="507" mass="52927">MFSQLFSATRSTDQLTRPTDVLPFRATANASPSTAASTHSSTETTASHTASIVTSSTSHQAATHTSTSPAARAATHPVAFTPLATASARVYHADFGARNAKTWPARRGSVSGAKKSGGWSSDGRDGWAYSGLAGTLVFGCEAREAAVDPRRSGTVDPTSGAIDSRSSTPQFDVAAVDSARILAYSFRLADETGRPIWTFKIPTGGFDYSLDRPFFHVFAGKSRRFGLRFDDDGLAEEFARIVRARTSITGNRDRSRTFPGAARPFSRAFASASRGSLDGPPSLDGAIASSPVADLRPSHDATKGAAHAASSNAGRPAANEQRPPVPERAVPSIPSSTATSPPSDACNPTSARPMARASSRKMRRVRVSMISRPAPGSFVHVGHVGIGKHGGIEVSQGMDPLWTTLLADCRCARARSVVGKRRRGSQSSASVLSQSGASMQSRGSMASVGGAGSGRSTPAYGVPHGAHYPGRQSPVHQAPGAATNGAMRVPYYRRGSSDTTSSRALSL</sequence>
<dbReference type="EMBL" id="VDMD01000003">
    <property type="protein sequence ID" value="TRM66897.1"/>
    <property type="molecule type" value="Genomic_DNA"/>
</dbReference>
<feature type="compositionally biased region" description="Polar residues" evidence="1">
    <location>
        <begin position="1"/>
        <end position="17"/>
    </location>
</feature>
<dbReference type="STRING" id="97359.A0A550CQ45"/>
<name>A0A550CQ45_9AGAR</name>
<gene>
    <name evidence="3" type="ORF">BD626DRAFT_545952</name>
</gene>
<dbReference type="Proteomes" id="UP000320762">
    <property type="component" value="Unassembled WGS sequence"/>
</dbReference>
<evidence type="ECO:0000259" key="2">
    <source>
        <dbReference type="PROSITE" id="PS50108"/>
    </source>
</evidence>
<feature type="compositionally biased region" description="Polar residues" evidence="1">
    <location>
        <begin position="497"/>
        <end position="507"/>
    </location>
</feature>
<dbReference type="Gene3D" id="2.30.29.30">
    <property type="entry name" value="Pleckstrin-homology domain (PH domain)/Phosphotyrosine-binding domain (PTB)"/>
    <property type="match status" value="1"/>
</dbReference>
<feature type="domain" description="CRIB" evidence="2">
    <location>
        <begin position="370"/>
        <end position="385"/>
    </location>
</feature>
<accession>A0A550CQ45</accession>
<feature type="compositionally biased region" description="Low complexity" evidence="1">
    <location>
        <begin position="331"/>
        <end position="343"/>
    </location>
</feature>
<proteinExistence type="predicted"/>
<feature type="region of interest" description="Disordered" evidence="1">
    <location>
        <begin position="419"/>
        <end position="507"/>
    </location>
</feature>
<evidence type="ECO:0000313" key="3">
    <source>
        <dbReference type="EMBL" id="TRM66897.1"/>
    </source>
</evidence>
<reference evidence="3 4" key="1">
    <citation type="journal article" date="2019" name="New Phytol.">
        <title>Comparative genomics reveals unique wood-decay strategies and fruiting body development in the Schizophyllaceae.</title>
        <authorList>
            <person name="Almasi E."/>
            <person name="Sahu N."/>
            <person name="Krizsan K."/>
            <person name="Balint B."/>
            <person name="Kovacs G.M."/>
            <person name="Kiss B."/>
            <person name="Cseklye J."/>
            <person name="Drula E."/>
            <person name="Henrissat B."/>
            <person name="Nagy I."/>
            <person name="Chovatia M."/>
            <person name="Adam C."/>
            <person name="LaButti K."/>
            <person name="Lipzen A."/>
            <person name="Riley R."/>
            <person name="Grigoriev I.V."/>
            <person name="Nagy L.G."/>
        </authorList>
    </citation>
    <scope>NUCLEOTIDE SEQUENCE [LARGE SCALE GENOMIC DNA]</scope>
    <source>
        <strain evidence="3 4">NL-1724</strain>
    </source>
</reference>
<feature type="compositionally biased region" description="Low complexity" evidence="1">
    <location>
        <begin position="425"/>
        <end position="448"/>
    </location>
</feature>
<organism evidence="3 4">
    <name type="scientific">Schizophyllum amplum</name>
    <dbReference type="NCBI Taxonomy" id="97359"/>
    <lineage>
        <taxon>Eukaryota</taxon>
        <taxon>Fungi</taxon>
        <taxon>Dikarya</taxon>
        <taxon>Basidiomycota</taxon>
        <taxon>Agaricomycotina</taxon>
        <taxon>Agaricomycetes</taxon>
        <taxon>Agaricomycetidae</taxon>
        <taxon>Agaricales</taxon>
        <taxon>Schizophyllaceae</taxon>
        <taxon>Schizophyllum</taxon>
    </lineage>
</organism>
<comment type="caution">
    <text evidence="3">The sequence shown here is derived from an EMBL/GenBank/DDBJ whole genome shotgun (WGS) entry which is preliminary data.</text>
</comment>
<dbReference type="InterPro" id="IPR011993">
    <property type="entry name" value="PH-like_dom_sf"/>
</dbReference>
<protein>
    <recommendedName>
        <fullName evidence="2">CRIB domain-containing protein</fullName>
    </recommendedName>
</protein>
<dbReference type="PROSITE" id="PS50108">
    <property type="entry name" value="CRIB"/>
    <property type="match status" value="1"/>
</dbReference>
<feature type="region of interest" description="Disordered" evidence="1">
    <location>
        <begin position="1"/>
        <end position="74"/>
    </location>
</feature>
<dbReference type="OrthoDB" id="8963340at2759"/>
<dbReference type="Gene3D" id="3.90.810.10">
    <property type="entry name" value="CRIB domain"/>
    <property type="match status" value="1"/>
</dbReference>
<feature type="compositionally biased region" description="Low complexity" evidence="1">
    <location>
        <begin position="26"/>
        <end position="74"/>
    </location>
</feature>
<dbReference type="SUPFAM" id="SSF50729">
    <property type="entry name" value="PH domain-like"/>
    <property type="match status" value="1"/>
</dbReference>
<dbReference type="InterPro" id="IPR036936">
    <property type="entry name" value="CRIB_dom_sf"/>
</dbReference>
<dbReference type="AlphaFoldDB" id="A0A550CQ45"/>
<dbReference type="InterPro" id="IPR000095">
    <property type="entry name" value="CRIB_dom"/>
</dbReference>